<name>A0ABQ4QAM7_9BURK</name>
<dbReference type="Proteomes" id="UP000887222">
    <property type="component" value="Unassembled WGS sequence"/>
</dbReference>
<evidence type="ECO:0000313" key="1">
    <source>
        <dbReference type="EMBL" id="GIZ54051.1"/>
    </source>
</evidence>
<dbReference type="Gene3D" id="3.30.110.70">
    <property type="entry name" value="Hypothetical protein apc22750. Chain B"/>
    <property type="match status" value="1"/>
</dbReference>
<dbReference type="EMBL" id="BPMK01000025">
    <property type="protein sequence ID" value="GIZ54051.1"/>
    <property type="molecule type" value="Genomic_DNA"/>
</dbReference>
<accession>A0ABQ4QAM7</accession>
<organism evidence="1 2">
    <name type="scientific">Noviherbaspirillum aridicola</name>
    <dbReference type="NCBI Taxonomy" id="2849687"/>
    <lineage>
        <taxon>Bacteria</taxon>
        <taxon>Pseudomonadati</taxon>
        <taxon>Pseudomonadota</taxon>
        <taxon>Betaproteobacteria</taxon>
        <taxon>Burkholderiales</taxon>
        <taxon>Oxalobacteraceae</taxon>
        <taxon>Noviherbaspirillum</taxon>
    </lineage>
</organism>
<evidence type="ECO:0000313" key="2">
    <source>
        <dbReference type="Proteomes" id="UP000887222"/>
    </source>
</evidence>
<reference evidence="1 2" key="1">
    <citation type="journal article" date="2022" name="Int. J. Syst. Evol. Microbiol.">
        <title>Noviherbaspirillum aridicola sp. nov., isolated from an arid soil in Pakistan.</title>
        <authorList>
            <person name="Khan I.U."/>
            <person name="Saqib M."/>
            <person name="Amin A."/>
            <person name="Hussain F."/>
            <person name="Li L."/>
            <person name="Liu Y.H."/>
            <person name="Fang B.Z."/>
            <person name="Ahmed I."/>
            <person name="Li W.J."/>
        </authorList>
    </citation>
    <scope>NUCLEOTIDE SEQUENCE [LARGE SCALE GENOMIC DNA]</scope>
    <source>
        <strain evidence="1 2">NCCP-691</strain>
    </source>
</reference>
<proteinExistence type="predicted"/>
<sequence length="79" mass="8560">MPAGATPIGDFTAERCHQYAQDSAPGESVLVDDLQLLAYAEGADGLSNIRFSKESGLLKNCWFVAKATATFYRTSTKQQ</sequence>
<keyword evidence="2" id="KW-1185">Reference proteome</keyword>
<comment type="caution">
    <text evidence="1">The sequence shown here is derived from an EMBL/GenBank/DDBJ whole genome shotgun (WGS) entry which is preliminary data.</text>
</comment>
<gene>
    <name evidence="1" type="ORF">NCCP691_40650</name>
</gene>
<protein>
    <submittedName>
        <fullName evidence="1">Uncharacterized protein</fullName>
    </submittedName>
</protein>